<evidence type="ECO:0000256" key="1">
    <source>
        <dbReference type="SAM" id="MobiDB-lite"/>
    </source>
</evidence>
<sequence length="139" mass="15292">RLLVGDSKWGKTFVGKSPEPPGSIGGKCFFVSSFPLCRGTLRSLDFSNIALSSRSAARDGELNGELRWNFPERPRGTCLVFREERDCDFGFRRSSKSPTSSFTAAADMSVSLLQRHPRAPVTSSPPDHECLFSSSSCIR</sequence>
<dbReference type="AlphaFoldDB" id="A0A0S7ERB3"/>
<name>A0A0S7ERB3_9TELE</name>
<reference evidence="2" key="1">
    <citation type="submission" date="2014-12" db="EMBL/GenBank/DDBJ databases">
        <title>Parallel Evolution in Life History Adaptation Evident in the Tissue-Specific Poeciliopsis prolifica transcriptome.</title>
        <authorList>
            <person name="Jue N.K."/>
            <person name="Foley R.J."/>
            <person name="Obergfell C."/>
            <person name="Reznick D.N."/>
            <person name="O'Neill R.J."/>
            <person name="O'Neill M.J."/>
        </authorList>
    </citation>
    <scope>NUCLEOTIDE SEQUENCE</scope>
</reference>
<feature type="region of interest" description="Disordered" evidence="1">
    <location>
        <begin position="116"/>
        <end position="139"/>
    </location>
</feature>
<gene>
    <name evidence="2" type="primary">PPUP7864</name>
</gene>
<feature type="non-terminal residue" evidence="2">
    <location>
        <position position="1"/>
    </location>
</feature>
<protein>
    <submittedName>
        <fullName evidence="2">PPUP7864</fullName>
    </submittedName>
</protein>
<organism evidence="2">
    <name type="scientific">Poeciliopsis prolifica</name>
    <name type="common">blackstripe livebearer</name>
    <dbReference type="NCBI Taxonomy" id="188132"/>
    <lineage>
        <taxon>Eukaryota</taxon>
        <taxon>Metazoa</taxon>
        <taxon>Chordata</taxon>
        <taxon>Craniata</taxon>
        <taxon>Vertebrata</taxon>
        <taxon>Euteleostomi</taxon>
        <taxon>Actinopterygii</taxon>
        <taxon>Neopterygii</taxon>
        <taxon>Teleostei</taxon>
        <taxon>Neoteleostei</taxon>
        <taxon>Acanthomorphata</taxon>
        <taxon>Ovalentaria</taxon>
        <taxon>Atherinomorphae</taxon>
        <taxon>Cyprinodontiformes</taxon>
        <taxon>Poeciliidae</taxon>
        <taxon>Poeciliinae</taxon>
        <taxon>Poeciliopsis</taxon>
    </lineage>
</organism>
<dbReference type="EMBL" id="GBYX01475347">
    <property type="protein sequence ID" value="JAO06328.1"/>
    <property type="molecule type" value="Transcribed_RNA"/>
</dbReference>
<evidence type="ECO:0000313" key="2">
    <source>
        <dbReference type="EMBL" id="JAO06328.1"/>
    </source>
</evidence>
<proteinExistence type="predicted"/>
<accession>A0A0S7ERB3</accession>